<dbReference type="InterPro" id="IPR023393">
    <property type="entry name" value="START-like_dom_sf"/>
</dbReference>
<evidence type="ECO:0000313" key="2">
    <source>
        <dbReference type="Proteomes" id="UP000239895"/>
    </source>
</evidence>
<dbReference type="CDD" id="cd07812">
    <property type="entry name" value="SRPBCC"/>
    <property type="match status" value="1"/>
</dbReference>
<sequence length="165" mass="18187">MSPRPPHRVEVSRLVPLDAETAFARVTDPRLHPRWIPLTRFEGDPTVAPAPGVAFTMVSGPGARRGRDGFVDRMTTLEHLAPSTEDAVVGRNVVRKDGPALLGTAGLDVVPVDEHRSRVVWWEEAYLAGPWPRRLNAAAVGVFLRGMLALALWRFGREVSRGGRR</sequence>
<proteinExistence type="predicted"/>
<keyword evidence="2" id="KW-1185">Reference proteome</keyword>
<reference evidence="1 2" key="1">
    <citation type="submission" date="2018-03" db="EMBL/GenBank/DDBJ databases">
        <title>Comparative analysis of microorganisms from saline springs in Andes Mountain Range, Colombia.</title>
        <authorList>
            <person name="Rubin E."/>
        </authorList>
    </citation>
    <scope>NUCLEOTIDE SEQUENCE [LARGE SCALE GENOMIC DNA]</scope>
    <source>
        <strain evidence="1 2">CG 23</strain>
    </source>
</reference>
<gene>
    <name evidence="1" type="ORF">BCL65_10615</name>
</gene>
<name>A0ABX5ED59_9MICO</name>
<dbReference type="Pfam" id="PF10604">
    <property type="entry name" value="Polyketide_cyc2"/>
    <property type="match status" value="1"/>
</dbReference>
<dbReference type="SUPFAM" id="SSF55961">
    <property type="entry name" value="Bet v1-like"/>
    <property type="match status" value="1"/>
</dbReference>
<comment type="caution">
    <text evidence="1">The sequence shown here is derived from an EMBL/GenBank/DDBJ whole genome shotgun (WGS) entry which is preliminary data.</text>
</comment>
<dbReference type="Proteomes" id="UP000239895">
    <property type="component" value="Unassembled WGS sequence"/>
</dbReference>
<evidence type="ECO:0000313" key="1">
    <source>
        <dbReference type="EMBL" id="PRZ06344.1"/>
    </source>
</evidence>
<organism evidence="1 2">
    <name type="scientific">Isoptericola halotolerans</name>
    <dbReference type="NCBI Taxonomy" id="300560"/>
    <lineage>
        <taxon>Bacteria</taxon>
        <taxon>Bacillati</taxon>
        <taxon>Actinomycetota</taxon>
        <taxon>Actinomycetes</taxon>
        <taxon>Micrococcales</taxon>
        <taxon>Promicromonosporaceae</taxon>
        <taxon>Isoptericola</taxon>
    </lineage>
</organism>
<protein>
    <submittedName>
        <fullName evidence="1">Polyketide cyclase/dehydrase/lipid transport protein</fullName>
    </submittedName>
</protein>
<accession>A0ABX5ED59</accession>
<dbReference type="RefSeq" id="WP_106267469.1">
    <property type="nucleotide sequence ID" value="NZ_PVTX01000006.1"/>
</dbReference>
<dbReference type="Gene3D" id="3.30.530.20">
    <property type="match status" value="1"/>
</dbReference>
<dbReference type="InterPro" id="IPR019587">
    <property type="entry name" value="Polyketide_cyclase/dehydratase"/>
</dbReference>
<dbReference type="EMBL" id="PVTX01000006">
    <property type="protein sequence ID" value="PRZ06344.1"/>
    <property type="molecule type" value="Genomic_DNA"/>
</dbReference>